<feature type="chain" id="PRO_5042829277" description="Yeast cell wall synthesis Kre9/Knh1-like N-terminal domain-containing protein" evidence="3">
    <location>
        <begin position="17"/>
        <end position="281"/>
    </location>
</feature>
<protein>
    <recommendedName>
        <fullName evidence="4">Yeast cell wall synthesis Kre9/Knh1-like N-terminal domain-containing protein</fullName>
    </recommendedName>
</protein>
<evidence type="ECO:0000313" key="6">
    <source>
        <dbReference type="Proteomes" id="UP001320245"/>
    </source>
</evidence>
<dbReference type="Pfam" id="PF10342">
    <property type="entry name" value="Kre9_KNH"/>
    <property type="match status" value="1"/>
</dbReference>
<evidence type="ECO:0000256" key="1">
    <source>
        <dbReference type="ARBA" id="ARBA00022729"/>
    </source>
</evidence>
<dbReference type="AlphaFoldDB" id="A0AAN9U4X9"/>
<reference evidence="5 6" key="1">
    <citation type="journal article" date="2023" name="PLoS ONE">
        <title>Cytospora paraplurivora sp. nov. isolated from orchards with fruit tree decline syndrome in Ontario, Canada.</title>
        <authorList>
            <person name="Ilyukhin E."/>
            <person name="Nguyen H.D.T."/>
            <person name="Castle A.J."/>
            <person name="Ellouze W."/>
        </authorList>
    </citation>
    <scope>NUCLEOTIDE SEQUENCE [LARGE SCALE GENOMIC DNA]</scope>
    <source>
        <strain evidence="5 6">FDS-564</strain>
    </source>
</reference>
<dbReference type="PANTHER" id="PTHR35185:SF2">
    <property type="entry name" value="EXTRACELLULAR PROLINE-SERINE RICH PROTEIN (AFU_ORTHOLOGUE AFUA_8G07090)"/>
    <property type="match status" value="1"/>
</dbReference>
<dbReference type="InterPro" id="IPR018466">
    <property type="entry name" value="Kre9/Knh1-like_N"/>
</dbReference>
<dbReference type="EMBL" id="JAJSPL020000022">
    <property type="protein sequence ID" value="KAK7739748.1"/>
    <property type="molecule type" value="Genomic_DNA"/>
</dbReference>
<sequence>MRFLSLLALGAPLVSAISFGNPAANSTLTRGSNFDLQWSSVDTDPTSFSVYLVNFVNWPPYYTPLALDLETSSGEASVRVPCDVDDSYGFQFNAINGTNVYIIYAQTSKFSITGEACTDPVTTTAVGSSCAAAPTVTATVTVRGNSTLQASSTAPATTAAPADKLLVVEERFQGTCPATIGWAKDYSHPVTLTETPRAGRTVATATGYAASTTLTRPTSTGSAGGGSGGSGGLAGALVKEVSKGGKGAGKQCGAKKARKIKRHSDNGRVSPWKKAKRSQKP</sequence>
<keyword evidence="6" id="KW-1185">Reference proteome</keyword>
<dbReference type="InterPro" id="IPR052479">
    <property type="entry name" value="GPI-anchor_Adhesion_Reg"/>
</dbReference>
<evidence type="ECO:0000256" key="2">
    <source>
        <dbReference type="SAM" id="MobiDB-lite"/>
    </source>
</evidence>
<dbReference type="PANTHER" id="PTHR35185">
    <property type="entry name" value="SERINE/THREONINE-RICH PROTEIN ADG2-RELATED"/>
    <property type="match status" value="1"/>
</dbReference>
<feature type="domain" description="Yeast cell wall synthesis Kre9/Knh1-like N-terminal" evidence="4">
    <location>
        <begin position="21"/>
        <end position="112"/>
    </location>
</feature>
<evidence type="ECO:0000313" key="5">
    <source>
        <dbReference type="EMBL" id="KAK7739748.1"/>
    </source>
</evidence>
<feature type="compositionally biased region" description="Gly residues" evidence="2">
    <location>
        <begin position="222"/>
        <end position="234"/>
    </location>
</feature>
<feature type="compositionally biased region" description="Polar residues" evidence="2">
    <location>
        <begin position="209"/>
        <end position="220"/>
    </location>
</feature>
<feature type="signal peptide" evidence="3">
    <location>
        <begin position="1"/>
        <end position="16"/>
    </location>
</feature>
<dbReference type="Proteomes" id="UP001320245">
    <property type="component" value="Unassembled WGS sequence"/>
</dbReference>
<organism evidence="5 6">
    <name type="scientific">Cytospora paraplurivora</name>
    <dbReference type="NCBI Taxonomy" id="2898453"/>
    <lineage>
        <taxon>Eukaryota</taxon>
        <taxon>Fungi</taxon>
        <taxon>Dikarya</taxon>
        <taxon>Ascomycota</taxon>
        <taxon>Pezizomycotina</taxon>
        <taxon>Sordariomycetes</taxon>
        <taxon>Sordariomycetidae</taxon>
        <taxon>Diaporthales</taxon>
        <taxon>Cytosporaceae</taxon>
        <taxon>Cytospora</taxon>
    </lineage>
</organism>
<gene>
    <name evidence="5" type="ORF">SLS53_005718</name>
</gene>
<feature type="region of interest" description="Disordered" evidence="2">
    <location>
        <begin position="209"/>
        <end position="281"/>
    </location>
</feature>
<keyword evidence="1 3" id="KW-0732">Signal</keyword>
<proteinExistence type="predicted"/>
<feature type="compositionally biased region" description="Basic residues" evidence="2">
    <location>
        <begin position="253"/>
        <end position="262"/>
    </location>
</feature>
<evidence type="ECO:0000256" key="3">
    <source>
        <dbReference type="SAM" id="SignalP"/>
    </source>
</evidence>
<name>A0AAN9U4X9_9PEZI</name>
<evidence type="ECO:0000259" key="4">
    <source>
        <dbReference type="Pfam" id="PF10342"/>
    </source>
</evidence>
<comment type="caution">
    <text evidence="5">The sequence shown here is derived from an EMBL/GenBank/DDBJ whole genome shotgun (WGS) entry which is preliminary data.</text>
</comment>
<accession>A0AAN9U4X9</accession>
<feature type="compositionally biased region" description="Basic residues" evidence="2">
    <location>
        <begin position="271"/>
        <end position="281"/>
    </location>
</feature>